<evidence type="ECO:0000313" key="2">
    <source>
        <dbReference type="EMBL" id="GHE53747.1"/>
    </source>
</evidence>
<dbReference type="Pfam" id="PF03412">
    <property type="entry name" value="Peptidase_C39"/>
    <property type="match status" value="1"/>
</dbReference>
<proteinExistence type="predicted"/>
<protein>
    <recommendedName>
        <fullName evidence="1">Peptidase C39 domain-containing protein</fullName>
    </recommendedName>
</protein>
<sequence length="87" mass="9882">MNLNFPIYKQKDQKDCGPTCLKIVAKHHKKTIPIQRLRDLCETTREGSSMMGLSDAAEAIGFRTIGVKLYFQPDKLWGSLQARDESL</sequence>
<comment type="caution">
    <text evidence="2">The sequence shown here is derived from an EMBL/GenBank/DDBJ whole genome shotgun (WGS) entry which is preliminary data.</text>
</comment>
<organism evidence="2 3">
    <name type="scientific">Roseivirga thermotolerans</name>
    <dbReference type="NCBI Taxonomy" id="1758176"/>
    <lineage>
        <taxon>Bacteria</taxon>
        <taxon>Pseudomonadati</taxon>
        <taxon>Bacteroidota</taxon>
        <taxon>Cytophagia</taxon>
        <taxon>Cytophagales</taxon>
        <taxon>Roseivirgaceae</taxon>
        <taxon>Roseivirga</taxon>
    </lineage>
</organism>
<dbReference type="InterPro" id="IPR005074">
    <property type="entry name" value="Peptidase_C39"/>
</dbReference>
<keyword evidence="3" id="KW-1185">Reference proteome</keyword>
<feature type="domain" description="Peptidase C39" evidence="1">
    <location>
        <begin position="5"/>
        <end position="70"/>
    </location>
</feature>
<evidence type="ECO:0000259" key="1">
    <source>
        <dbReference type="Pfam" id="PF03412"/>
    </source>
</evidence>
<reference evidence="3" key="1">
    <citation type="journal article" date="2019" name="Int. J. Syst. Evol. Microbiol.">
        <title>The Global Catalogue of Microorganisms (GCM) 10K type strain sequencing project: providing services to taxonomists for standard genome sequencing and annotation.</title>
        <authorList>
            <consortium name="The Broad Institute Genomics Platform"/>
            <consortium name="The Broad Institute Genome Sequencing Center for Infectious Disease"/>
            <person name="Wu L."/>
            <person name="Ma J."/>
        </authorList>
    </citation>
    <scope>NUCLEOTIDE SEQUENCE [LARGE SCALE GENOMIC DNA]</scope>
    <source>
        <strain evidence="3">CGMCC 1.15111</strain>
    </source>
</reference>
<name>A0ABQ3I4U2_9BACT</name>
<evidence type="ECO:0000313" key="3">
    <source>
        <dbReference type="Proteomes" id="UP000658258"/>
    </source>
</evidence>
<dbReference type="RefSeq" id="WP_189628636.1">
    <property type="nucleotide sequence ID" value="NZ_BNAG01000001.1"/>
</dbReference>
<dbReference type="EMBL" id="BNAG01000001">
    <property type="protein sequence ID" value="GHE53747.1"/>
    <property type="molecule type" value="Genomic_DNA"/>
</dbReference>
<gene>
    <name evidence="2" type="ORF">GCM10011340_05320</name>
</gene>
<dbReference type="Proteomes" id="UP000658258">
    <property type="component" value="Unassembled WGS sequence"/>
</dbReference>
<accession>A0ABQ3I4U2</accession>
<dbReference type="Gene3D" id="3.90.70.10">
    <property type="entry name" value="Cysteine proteinases"/>
    <property type="match status" value="1"/>
</dbReference>